<dbReference type="FunFam" id="1.20.1270.60:FF:000205">
    <property type="entry name" value="Protein kinase C and casein kinase substrate in neurons protein 1"/>
    <property type="match status" value="1"/>
</dbReference>
<dbReference type="Proteomes" id="UP000887568">
    <property type="component" value="Unplaced"/>
</dbReference>
<feature type="coiled-coil region" evidence="4">
    <location>
        <begin position="125"/>
        <end position="152"/>
    </location>
</feature>
<dbReference type="RefSeq" id="XP_038044564.1">
    <property type="nucleotide sequence ID" value="XM_038188636.1"/>
</dbReference>
<feature type="compositionally biased region" description="Basic and acidic residues" evidence="5">
    <location>
        <begin position="388"/>
        <end position="399"/>
    </location>
</feature>
<dbReference type="SMART" id="SM00326">
    <property type="entry name" value="SH3"/>
    <property type="match status" value="1"/>
</dbReference>
<dbReference type="PROSITE" id="PS51741">
    <property type="entry name" value="F_BAR"/>
    <property type="match status" value="1"/>
</dbReference>
<feature type="region of interest" description="Disordered" evidence="5">
    <location>
        <begin position="438"/>
        <end position="651"/>
    </location>
</feature>
<feature type="compositionally biased region" description="Polar residues" evidence="5">
    <location>
        <begin position="510"/>
        <end position="528"/>
    </location>
</feature>
<organism evidence="8 9">
    <name type="scientific">Patiria miniata</name>
    <name type="common">Bat star</name>
    <name type="synonym">Asterina miniata</name>
    <dbReference type="NCBI Taxonomy" id="46514"/>
    <lineage>
        <taxon>Eukaryota</taxon>
        <taxon>Metazoa</taxon>
        <taxon>Echinodermata</taxon>
        <taxon>Eleutherozoa</taxon>
        <taxon>Asterozoa</taxon>
        <taxon>Asteroidea</taxon>
        <taxon>Valvatacea</taxon>
        <taxon>Valvatida</taxon>
        <taxon>Asterinidae</taxon>
        <taxon>Patiria</taxon>
    </lineage>
</organism>
<feature type="compositionally biased region" description="Basic residues" evidence="5">
    <location>
        <begin position="442"/>
        <end position="455"/>
    </location>
</feature>
<feature type="compositionally biased region" description="Basic and acidic residues" evidence="5">
    <location>
        <begin position="295"/>
        <end position="307"/>
    </location>
</feature>
<dbReference type="GO" id="GO:0030100">
    <property type="term" value="P:regulation of endocytosis"/>
    <property type="evidence" value="ECO:0007669"/>
    <property type="project" value="TreeGrafter"/>
</dbReference>
<accession>A0A913YXT1</accession>
<dbReference type="SUPFAM" id="SSF103657">
    <property type="entry name" value="BAR/IMD domain-like"/>
    <property type="match status" value="1"/>
</dbReference>
<feature type="region of interest" description="Disordered" evidence="5">
    <location>
        <begin position="277"/>
        <end position="322"/>
    </location>
</feature>
<dbReference type="GO" id="GO:0007010">
    <property type="term" value="P:cytoskeleton organization"/>
    <property type="evidence" value="ECO:0007669"/>
    <property type="project" value="TreeGrafter"/>
</dbReference>
<evidence type="ECO:0000259" key="7">
    <source>
        <dbReference type="PROSITE" id="PS51741"/>
    </source>
</evidence>
<feature type="compositionally biased region" description="Polar residues" evidence="5">
    <location>
        <begin position="575"/>
        <end position="618"/>
    </location>
</feature>
<name>A0A913YXT1_PATMI</name>
<dbReference type="PANTHER" id="PTHR23065">
    <property type="entry name" value="PROLINE-SERINE-THREONINE PHOSPHATASE INTERACTING PROTEIN 1"/>
    <property type="match status" value="1"/>
</dbReference>
<dbReference type="InterPro" id="IPR036028">
    <property type="entry name" value="SH3-like_dom_sf"/>
</dbReference>
<dbReference type="PANTHER" id="PTHR23065:SF11">
    <property type="entry name" value="SYNDAPIN, ISOFORM C"/>
    <property type="match status" value="1"/>
</dbReference>
<dbReference type="EnsemblMetazoa" id="XM_038188636.1">
    <property type="protein sequence ID" value="XP_038044564.1"/>
    <property type="gene ID" value="LOC119719228"/>
</dbReference>
<evidence type="ECO:0000313" key="9">
    <source>
        <dbReference type="Proteomes" id="UP000887568"/>
    </source>
</evidence>
<dbReference type="GO" id="GO:0005543">
    <property type="term" value="F:phospholipid binding"/>
    <property type="evidence" value="ECO:0007669"/>
    <property type="project" value="TreeGrafter"/>
</dbReference>
<dbReference type="InterPro" id="IPR031160">
    <property type="entry name" value="F_BAR_dom"/>
</dbReference>
<evidence type="ECO:0000256" key="4">
    <source>
        <dbReference type="SAM" id="Coils"/>
    </source>
</evidence>
<feature type="region of interest" description="Disordered" evidence="5">
    <location>
        <begin position="388"/>
        <end position="409"/>
    </location>
</feature>
<feature type="domain" description="F-BAR" evidence="7">
    <location>
        <begin position="3"/>
        <end position="277"/>
    </location>
</feature>
<dbReference type="Pfam" id="PF14604">
    <property type="entry name" value="SH3_9"/>
    <property type="match status" value="1"/>
</dbReference>
<sequence length="740" mass="85909">MAEERGEGSFWDIGEPRKVLRRIENGPRSCDDLMSMIQERADVELRYAKGLRQWASKWDDSLRKGPEYGTILTALRTVLQEASAVAKIHEDCRMRLTGDEGPYYNVYKWKNDHFHRSGQEGLRETQQAKEAFAAAQREYAKLLSKLHRAKKAYFNASLAAYRARRFADEEASNPAVNAEALWKLRQRADGLALERERLKQVYLRRVMICNVTAKERYTQSMTSVFDRWQGFERERLDHIQSQLQLFVRNLNTHSGTGMGQVYQGILEQVRRAEPAADVDEWGRKNGTGSKGNWPKYEEIDPRRHQTDAEPSYRQLTTQQGTALATTDEMTDDFTTDDFDSEVDSAHDHARHQWPSKPDHAHQYANMPYRSHQHETQHYYKQWHPQDHWGQEDHQQRPPEPRYSQNEDLSERWLEEQLGGRGRRDDGRRWNQRKMRHEDVYHSHHHDKKHHAHVQRHWPPQDHHDDQRGHFHKGHKSKDRFQGHPEHQVHVESHHDHHHGTERSPGYHQHQGLSSSLYDTLGTSQSQESYIHDNHPSSTMLEQPANGGYHGNFDYHGNIESEDRSSPEEPYFQKHMQGQTTSHSRLVSAQTVSQTPEQTPTKIHTQTVQQMPTQTSSQVPAHRTPTAVHQEQVPTQTPTQTQQQTPGQTPAETTAQTYIERWNGAAERAAMLEQARQALQPNEGERLVRALYDFKPATRDEMALKQSEYLVQIGDHLSNGWAYGRKAGARGHFPASYVQVQ</sequence>
<dbReference type="InterPro" id="IPR001452">
    <property type="entry name" value="SH3_domain"/>
</dbReference>
<dbReference type="Pfam" id="PF00611">
    <property type="entry name" value="FCH"/>
    <property type="match status" value="1"/>
</dbReference>
<proteinExistence type="predicted"/>
<dbReference type="Gene3D" id="2.30.30.40">
    <property type="entry name" value="SH3 Domains"/>
    <property type="match status" value="1"/>
</dbReference>
<keyword evidence="3 4" id="KW-0175">Coiled coil</keyword>
<dbReference type="InterPro" id="IPR001060">
    <property type="entry name" value="FCH_dom"/>
</dbReference>
<dbReference type="GO" id="GO:0097320">
    <property type="term" value="P:plasma membrane tubulation"/>
    <property type="evidence" value="ECO:0007669"/>
    <property type="project" value="TreeGrafter"/>
</dbReference>
<dbReference type="OMA" id="WDIGEPR"/>
<feature type="compositionally biased region" description="Basic and acidic residues" evidence="5">
    <location>
        <begin position="556"/>
        <end position="566"/>
    </location>
</feature>
<feature type="compositionally biased region" description="Basic and acidic residues" evidence="5">
    <location>
        <begin position="478"/>
        <end position="501"/>
    </location>
</feature>
<feature type="compositionally biased region" description="Basic and acidic residues" evidence="5">
    <location>
        <begin position="458"/>
        <end position="468"/>
    </location>
</feature>
<evidence type="ECO:0000313" key="8">
    <source>
        <dbReference type="EnsemblMetazoa" id="XP_038044564.1"/>
    </source>
</evidence>
<dbReference type="Gene3D" id="1.20.1270.60">
    <property type="entry name" value="Arfaptin homology (AH) domain/BAR domain"/>
    <property type="match status" value="1"/>
</dbReference>
<feature type="compositionally biased region" description="Low complexity" evidence="5">
    <location>
        <begin position="629"/>
        <end position="651"/>
    </location>
</feature>
<evidence type="ECO:0000256" key="5">
    <source>
        <dbReference type="SAM" id="MobiDB-lite"/>
    </source>
</evidence>
<evidence type="ECO:0000256" key="2">
    <source>
        <dbReference type="PROSITE-ProRule" id="PRU00192"/>
    </source>
</evidence>
<dbReference type="GO" id="GO:0005886">
    <property type="term" value="C:plasma membrane"/>
    <property type="evidence" value="ECO:0007669"/>
    <property type="project" value="TreeGrafter"/>
</dbReference>
<protein>
    <submittedName>
        <fullName evidence="8">Uncharacterized protein</fullName>
    </submittedName>
</protein>
<feature type="region of interest" description="Disordered" evidence="5">
    <location>
        <begin position="337"/>
        <end position="362"/>
    </location>
</feature>
<evidence type="ECO:0000256" key="1">
    <source>
        <dbReference type="ARBA" id="ARBA00022443"/>
    </source>
</evidence>
<evidence type="ECO:0000256" key="3">
    <source>
        <dbReference type="PROSITE-ProRule" id="PRU01077"/>
    </source>
</evidence>
<evidence type="ECO:0000259" key="6">
    <source>
        <dbReference type="PROSITE" id="PS50002"/>
    </source>
</evidence>
<feature type="domain" description="SH3" evidence="6">
    <location>
        <begin position="682"/>
        <end position="740"/>
    </location>
</feature>
<keyword evidence="9" id="KW-1185">Reference proteome</keyword>
<dbReference type="SMART" id="SM00055">
    <property type="entry name" value="FCH"/>
    <property type="match status" value="1"/>
</dbReference>
<dbReference type="PROSITE" id="PS50002">
    <property type="entry name" value="SH3"/>
    <property type="match status" value="1"/>
</dbReference>
<reference evidence="8" key="1">
    <citation type="submission" date="2022-11" db="UniProtKB">
        <authorList>
            <consortium name="EnsemblMetazoa"/>
        </authorList>
    </citation>
    <scope>IDENTIFICATION</scope>
</reference>
<dbReference type="GeneID" id="119719228"/>
<dbReference type="GO" id="GO:0005768">
    <property type="term" value="C:endosome"/>
    <property type="evidence" value="ECO:0007669"/>
    <property type="project" value="TreeGrafter"/>
</dbReference>
<dbReference type="AlphaFoldDB" id="A0A913YXT1"/>
<dbReference type="InterPro" id="IPR027267">
    <property type="entry name" value="AH/BAR_dom_sf"/>
</dbReference>
<keyword evidence="1 2" id="KW-0728">SH3 domain</keyword>
<dbReference type="SUPFAM" id="SSF50044">
    <property type="entry name" value="SH3-domain"/>
    <property type="match status" value="1"/>
</dbReference>
<dbReference type="OrthoDB" id="28357at2759"/>